<dbReference type="EC" id="2.7.7.108" evidence="8"/>
<comment type="catalytic activity">
    <reaction evidence="8">
        <text>L-threonyl-[protein] + ATP = 3-O-(5'-adenylyl)-L-threonyl-[protein] + diphosphate</text>
        <dbReference type="Rhea" id="RHEA:54292"/>
        <dbReference type="Rhea" id="RHEA-COMP:11060"/>
        <dbReference type="Rhea" id="RHEA-COMP:13847"/>
        <dbReference type="ChEBI" id="CHEBI:30013"/>
        <dbReference type="ChEBI" id="CHEBI:30616"/>
        <dbReference type="ChEBI" id="CHEBI:33019"/>
        <dbReference type="ChEBI" id="CHEBI:138113"/>
        <dbReference type="EC" id="2.7.7.108"/>
    </reaction>
</comment>
<feature type="binding site" evidence="8">
    <location>
        <position position="173"/>
    </location>
    <ligand>
        <name>ATP</name>
        <dbReference type="ChEBI" id="CHEBI:30616"/>
    </ligand>
</feature>
<feature type="binding site" evidence="8">
    <location>
        <position position="259"/>
    </location>
    <ligand>
        <name>Mg(2+)</name>
        <dbReference type="ChEBI" id="CHEBI:18420"/>
    </ligand>
</feature>
<evidence type="ECO:0000256" key="6">
    <source>
        <dbReference type="ARBA" id="ARBA00022840"/>
    </source>
</evidence>
<evidence type="ECO:0000256" key="5">
    <source>
        <dbReference type="ARBA" id="ARBA00022741"/>
    </source>
</evidence>
<dbReference type="RefSeq" id="WP_265425192.1">
    <property type="nucleotide sequence ID" value="NZ_JAPFPW010000010.1"/>
</dbReference>
<keyword evidence="3 8" id="KW-0548">Nucleotidyltransferase</keyword>
<evidence type="ECO:0000256" key="4">
    <source>
        <dbReference type="ARBA" id="ARBA00022723"/>
    </source>
</evidence>
<evidence type="ECO:0000256" key="1">
    <source>
        <dbReference type="ARBA" id="ARBA00009747"/>
    </source>
</evidence>
<protein>
    <recommendedName>
        <fullName evidence="8">Protein nucleotidyltransferase YdiU</fullName>
        <ecNumber evidence="8">2.7.7.-</ecNumber>
    </recommendedName>
    <alternativeName>
        <fullName evidence="8">Protein adenylyltransferase YdiU</fullName>
        <ecNumber evidence="8">2.7.7.108</ecNumber>
    </alternativeName>
    <alternativeName>
        <fullName evidence="8">Protein uridylyltransferase YdiU</fullName>
        <ecNumber evidence="8">2.7.7.-</ecNumber>
    </alternativeName>
</protein>
<feature type="binding site" evidence="8">
    <location>
        <position position="89"/>
    </location>
    <ligand>
        <name>ATP</name>
        <dbReference type="ChEBI" id="CHEBI:30616"/>
    </ligand>
</feature>
<comment type="similarity">
    <text evidence="1 8">Belongs to the SELO family.</text>
</comment>
<dbReference type="EMBL" id="JAPFPW010000010">
    <property type="protein sequence ID" value="MCW7754275.1"/>
    <property type="molecule type" value="Genomic_DNA"/>
</dbReference>
<sequence length="485" mass="53772">MPVFSFDNSYARLPDDLYMLQKPLAVKAPRLILLNRGLMADLGLHPESLAEDEWAGIFCGNSLPEGSCPLAMAYAGHQFGHFVPQLGDGRAILLGEVKDDKGKRWDIQLKGSGKTPFSRNGDGRAPLGAVLREYMISEALHAMGIPTTRSLAAVLTGEPVHRESVLPGAVLTRVAASHIRVGTFAGLAARDKVTALQILTDYTLERHFPHLDKQVPPHMGLLREVLKAQARLVAAWMHVGFIHGVMNTDNCAISGETIDFGPCAFMDAYSPARVFSSIDHHGRYAYGRQPGMAHWNLVRFAESLLPLMNEADIKTANAILASFPDYFQDCWLSGMGKKLGFRTRQPEDMALAQDLLGMMHANSVDFTIGFRSLCDLAESPQDSVFPGLFRDREAVQQWVQRWQHRLNREGGKERAASMRSVNPLYIPRNHRVEAALKAAEKEGDFSLFHSLLTVVSNPFEKKEGWEEYALAPAPEEVVHRTFCGT</sequence>
<comment type="catalytic activity">
    <reaction evidence="8">
        <text>L-histidyl-[protein] + UTP = N(tele)-(5'-uridylyl)-L-histidyl-[protein] + diphosphate</text>
        <dbReference type="Rhea" id="RHEA:83891"/>
        <dbReference type="Rhea" id="RHEA-COMP:9745"/>
        <dbReference type="Rhea" id="RHEA-COMP:20239"/>
        <dbReference type="ChEBI" id="CHEBI:29979"/>
        <dbReference type="ChEBI" id="CHEBI:33019"/>
        <dbReference type="ChEBI" id="CHEBI:46398"/>
        <dbReference type="ChEBI" id="CHEBI:233474"/>
    </reaction>
</comment>
<evidence type="ECO:0000313" key="10">
    <source>
        <dbReference type="Proteomes" id="UP001209681"/>
    </source>
</evidence>
<dbReference type="PANTHER" id="PTHR32057:SF14">
    <property type="entry name" value="PROTEIN ADENYLYLTRANSFERASE SELO, MITOCHONDRIAL"/>
    <property type="match status" value="1"/>
</dbReference>
<proteinExistence type="inferred from homology"/>
<dbReference type="PANTHER" id="PTHR32057">
    <property type="entry name" value="PROTEIN ADENYLYLTRANSFERASE SELO, MITOCHONDRIAL"/>
    <property type="match status" value="1"/>
</dbReference>
<dbReference type="SUPFAM" id="SSF56112">
    <property type="entry name" value="Protein kinase-like (PK-like)"/>
    <property type="match status" value="1"/>
</dbReference>
<comment type="cofactor">
    <cofactor evidence="8">
        <name>Mg(2+)</name>
        <dbReference type="ChEBI" id="CHEBI:18420"/>
    </cofactor>
    <cofactor evidence="8">
        <name>Mn(2+)</name>
        <dbReference type="ChEBI" id="CHEBI:29035"/>
    </cofactor>
</comment>
<feature type="binding site" evidence="8">
    <location>
        <position position="122"/>
    </location>
    <ligand>
        <name>ATP</name>
        <dbReference type="ChEBI" id="CHEBI:30616"/>
    </ligand>
</feature>
<feature type="binding site" evidence="8">
    <location>
        <position position="180"/>
    </location>
    <ligand>
        <name>ATP</name>
        <dbReference type="ChEBI" id="CHEBI:30616"/>
    </ligand>
</feature>
<evidence type="ECO:0000313" key="9">
    <source>
        <dbReference type="EMBL" id="MCW7754275.1"/>
    </source>
</evidence>
<evidence type="ECO:0000256" key="8">
    <source>
        <dbReference type="HAMAP-Rule" id="MF_00692"/>
    </source>
</evidence>
<dbReference type="InterPro" id="IPR011009">
    <property type="entry name" value="Kinase-like_dom_sf"/>
</dbReference>
<dbReference type="InterPro" id="IPR003846">
    <property type="entry name" value="SelO"/>
</dbReference>
<keyword evidence="5 8" id="KW-0547">Nucleotide-binding</keyword>
<evidence type="ECO:0000256" key="7">
    <source>
        <dbReference type="ARBA" id="ARBA00022842"/>
    </source>
</evidence>
<name>A0ABT3NA14_9BACT</name>
<feature type="binding site" evidence="8">
    <location>
        <position position="110"/>
    </location>
    <ligand>
        <name>ATP</name>
        <dbReference type="ChEBI" id="CHEBI:30616"/>
    </ligand>
</feature>
<dbReference type="HAMAP" id="MF_00692">
    <property type="entry name" value="SelO"/>
    <property type="match status" value="1"/>
</dbReference>
<keyword evidence="4 8" id="KW-0479">Metal-binding</keyword>
<keyword evidence="6 8" id="KW-0067">ATP-binding</keyword>
<organism evidence="9 10">
    <name type="scientific">Desulfobotulus pelophilus</name>
    <dbReference type="NCBI Taxonomy" id="2823377"/>
    <lineage>
        <taxon>Bacteria</taxon>
        <taxon>Pseudomonadati</taxon>
        <taxon>Thermodesulfobacteriota</taxon>
        <taxon>Desulfobacteria</taxon>
        <taxon>Desulfobacterales</taxon>
        <taxon>Desulfobacteraceae</taxon>
        <taxon>Desulfobotulus</taxon>
    </lineage>
</organism>
<comment type="function">
    <text evidence="8">Nucleotidyltransferase involved in the post-translational modification of proteins. It can catalyze the addition of adenosine monophosphate (AMP) or uridine monophosphate (UMP) to a protein, resulting in modifications known as AMPylation and UMPylation.</text>
</comment>
<dbReference type="Proteomes" id="UP001209681">
    <property type="component" value="Unassembled WGS sequence"/>
</dbReference>
<feature type="binding site" evidence="8">
    <location>
        <position position="90"/>
    </location>
    <ligand>
        <name>ATP</name>
        <dbReference type="ChEBI" id="CHEBI:30616"/>
    </ligand>
</feature>
<comment type="catalytic activity">
    <reaction evidence="8">
        <text>L-seryl-[protein] + ATP = 3-O-(5'-adenylyl)-L-seryl-[protein] + diphosphate</text>
        <dbReference type="Rhea" id="RHEA:58120"/>
        <dbReference type="Rhea" id="RHEA-COMP:9863"/>
        <dbReference type="Rhea" id="RHEA-COMP:15073"/>
        <dbReference type="ChEBI" id="CHEBI:29999"/>
        <dbReference type="ChEBI" id="CHEBI:30616"/>
        <dbReference type="ChEBI" id="CHEBI:33019"/>
        <dbReference type="ChEBI" id="CHEBI:142516"/>
        <dbReference type="EC" id="2.7.7.108"/>
    </reaction>
</comment>
<dbReference type="NCBIfam" id="NF000658">
    <property type="entry name" value="PRK00029.1"/>
    <property type="match status" value="1"/>
</dbReference>
<comment type="catalytic activity">
    <reaction evidence="8">
        <text>L-tyrosyl-[protein] + UTP = O-(5'-uridylyl)-L-tyrosyl-[protein] + diphosphate</text>
        <dbReference type="Rhea" id="RHEA:83887"/>
        <dbReference type="Rhea" id="RHEA-COMP:10136"/>
        <dbReference type="Rhea" id="RHEA-COMP:20238"/>
        <dbReference type="ChEBI" id="CHEBI:33019"/>
        <dbReference type="ChEBI" id="CHEBI:46398"/>
        <dbReference type="ChEBI" id="CHEBI:46858"/>
        <dbReference type="ChEBI" id="CHEBI:90602"/>
    </reaction>
</comment>
<feature type="binding site" evidence="8">
    <location>
        <position position="250"/>
    </location>
    <ligand>
        <name>Mg(2+)</name>
        <dbReference type="ChEBI" id="CHEBI:18420"/>
    </ligand>
</feature>
<comment type="caution">
    <text evidence="9">The sequence shown here is derived from an EMBL/GenBank/DDBJ whole genome shotgun (WGS) entry which is preliminary data.</text>
</comment>
<comment type="catalytic activity">
    <reaction evidence="8">
        <text>L-seryl-[protein] + UTP = O-(5'-uridylyl)-L-seryl-[protein] + diphosphate</text>
        <dbReference type="Rhea" id="RHEA:64604"/>
        <dbReference type="Rhea" id="RHEA-COMP:9863"/>
        <dbReference type="Rhea" id="RHEA-COMP:16635"/>
        <dbReference type="ChEBI" id="CHEBI:29999"/>
        <dbReference type="ChEBI" id="CHEBI:33019"/>
        <dbReference type="ChEBI" id="CHEBI:46398"/>
        <dbReference type="ChEBI" id="CHEBI:156051"/>
    </reaction>
</comment>
<feature type="binding site" evidence="8">
    <location>
        <position position="259"/>
    </location>
    <ligand>
        <name>ATP</name>
        <dbReference type="ChEBI" id="CHEBI:30616"/>
    </ligand>
</feature>
<dbReference type="Pfam" id="PF02696">
    <property type="entry name" value="SelO"/>
    <property type="match status" value="1"/>
</dbReference>
<comment type="catalytic activity">
    <reaction evidence="8">
        <text>L-tyrosyl-[protein] + ATP = O-(5'-adenylyl)-L-tyrosyl-[protein] + diphosphate</text>
        <dbReference type="Rhea" id="RHEA:54288"/>
        <dbReference type="Rhea" id="RHEA-COMP:10136"/>
        <dbReference type="Rhea" id="RHEA-COMP:13846"/>
        <dbReference type="ChEBI" id="CHEBI:30616"/>
        <dbReference type="ChEBI" id="CHEBI:33019"/>
        <dbReference type="ChEBI" id="CHEBI:46858"/>
        <dbReference type="ChEBI" id="CHEBI:83624"/>
        <dbReference type="EC" id="2.7.7.108"/>
    </reaction>
</comment>
<keyword evidence="2 8" id="KW-0808">Transferase</keyword>
<keyword evidence="8" id="KW-0464">Manganese</keyword>
<evidence type="ECO:0000256" key="2">
    <source>
        <dbReference type="ARBA" id="ARBA00022679"/>
    </source>
</evidence>
<keyword evidence="10" id="KW-1185">Reference proteome</keyword>
<reference evidence="9 10" key="1">
    <citation type="submission" date="2022-11" db="EMBL/GenBank/DDBJ databases">
        <title>Desulfobotulus tamanensis H1 sp. nov. - anaerobic, alkaliphilic, sulphate reducing bacterium isolated from terrestrial mud volcano.</title>
        <authorList>
            <person name="Frolova A."/>
            <person name="Merkel A.Y."/>
            <person name="Slobodkin A.I."/>
        </authorList>
    </citation>
    <scope>NUCLEOTIDE SEQUENCE [LARGE SCALE GENOMIC DNA]</scope>
    <source>
        <strain evidence="9 10">H1</strain>
    </source>
</reference>
<feature type="binding site" evidence="8">
    <location>
        <position position="87"/>
    </location>
    <ligand>
        <name>ATP</name>
        <dbReference type="ChEBI" id="CHEBI:30616"/>
    </ligand>
</feature>
<dbReference type="EC" id="2.7.7.-" evidence="8"/>
<feature type="binding site" evidence="8">
    <location>
        <position position="123"/>
    </location>
    <ligand>
        <name>ATP</name>
        <dbReference type="ChEBI" id="CHEBI:30616"/>
    </ligand>
</feature>
<accession>A0ABT3NA14</accession>
<gene>
    <name evidence="8" type="primary">ydiU</name>
    <name evidence="8" type="synonym">selO</name>
    <name evidence="9" type="ORF">OOT00_09775</name>
</gene>
<evidence type="ECO:0000256" key="3">
    <source>
        <dbReference type="ARBA" id="ARBA00022695"/>
    </source>
</evidence>
<keyword evidence="7 8" id="KW-0460">Magnesium</keyword>
<feature type="active site" description="Proton acceptor" evidence="8">
    <location>
        <position position="249"/>
    </location>
</feature>